<proteinExistence type="predicted"/>
<dbReference type="PANTHER" id="PTHR23362:SF8">
    <property type="entry name" value="SPK DOMAIN-CONTAINING PROTEIN"/>
    <property type="match status" value="1"/>
</dbReference>
<organism evidence="2 3">
    <name type="scientific">Caenorhabditis tropicalis</name>
    <dbReference type="NCBI Taxonomy" id="1561998"/>
    <lineage>
        <taxon>Eukaryota</taxon>
        <taxon>Metazoa</taxon>
        <taxon>Ecdysozoa</taxon>
        <taxon>Nematoda</taxon>
        <taxon>Chromadorea</taxon>
        <taxon>Rhabditida</taxon>
        <taxon>Rhabditina</taxon>
        <taxon>Rhabditomorpha</taxon>
        <taxon>Rhabditoidea</taxon>
        <taxon>Rhabditidae</taxon>
        <taxon>Peloderinae</taxon>
        <taxon>Caenorhabditis</taxon>
    </lineage>
</organism>
<evidence type="ECO:0000313" key="2">
    <source>
        <dbReference type="Proteomes" id="UP000095282"/>
    </source>
</evidence>
<dbReference type="WBParaSite" id="Csp11.Scaffold408.g944.t1">
    <property type="protein sequence ID" value="Csp11.Scaffold408.g944.t1"/>
    <property type="gene ID" value="Csp11.Scaffold408.g944"/>
</dbReference>
<evidence type="ECO:0000259" key="1">
    <source>
        <dbReference type="SMART" id="SM00583"/>
    </source>
</evidence>
<name>A0A1I7SZ94_9PELO</name>
<sequence>MIAELENLYAEKKNNEFPGFLVRKSQNAEKPFSLKQLVEEFKNSCDAPQSTGYWLMRAHKFRSTIHQSEKYDVETKVKLSFALSAKCDEEFLKELRKNAFVTVDGHNRITEYKTKSLELHGVHSKLVTLSVEENRILQYLKGLCMEKGLPLTESWFLKEGEPEDDDKENQPPEAEFFSRISNDSRVEETRRGNEEIFHVDQQEYSLSVEAPDRKKRRGSCPEGSYVAAKSSLKVKEEEKVLKRSKSFPEIKIEEIPLPVREKSSHGKYSNR</sequence>
<dbReference type="InterPro" id="IPR006570">
    <property type="entry name" value="SPK_dom"/>
</dbReference>
<dbReference type="Pfam" id="PF04435">
    <property type="entry name" value="SPK"/>
    <property type="match status" value="1"/>
</dbReference>
<keyword evidence="2" id="KW-1185">Reference proteome</keyword>
<dbReference type="STRING" id="1561998.A0A1I7SZ94"/>
<dbReference type="SMART" id="SM00583">
    <property type="entry name" value="SPK"/>
    <property type="match status" value="1"/>
</dbReference>
<accession>A0A1I7SZ94</accession>
<dbReference type="PANTHER" id="PTHR23362">
    <property type="entry name" value="L-PLASTIN-RELATED"/>
    <property type="match status" value="1"/>
</dbReference>
<dbReference type="AlphaFoldDB" id="A0A1I7SZ94"/>
<feature type="domain" description="SPK" evidence="1">
    <location>
        <begin position="13"/>
        <end position="121"/>
    </location>
</feature>
<dbReference type="Proteomes" id="UP000095282">
    <property type="component" value="Unplaced"/>
</dbReference>
<reference evidence="3" key="1">
    <citation type="submission" date="2016-11" db="UniProtKB">
        <authorList>
            <consortium name="WormBaseParasite"/>
        </authorList>
    </citation>
    <scope>IDENTIFICATION</scope>
</reference>
<evidence type="ECO:0000313" key="3">
    <source>
        <dbReference type="WBParaSite" id="Csp11.Scaffold408.g944.t1"/>
    </source>
</evidence>
<dbReference type="InterPro" id="IPR053315">
    <property type="entry name" value="Peptidase_C14A"/>
</dbReference>
<protein>
    <submittedName>
        <fullName evidence="3">SPK domain-containing protein</fullName>
    </submittedName>
</protein>